<comment type="caution">
    <text evidence="2">The sequence shown here is derived from an EMBL/GenBank/DDBJ whole genome shotgun (WGS) entry which is preliminary data.</text>
</comment>
<sequence length="106" mass="12327">MNKLDYSISLREKGFGSNEIKKRLKEEGLEESQIQYYLKKSDEIFLNQLIHNKKSKSSGKTKKGIKIIVLVLNLLLLFSVFFDYARIGLLGLFVMWSLIGYSSFRK</sequence>
<reference evidence="2" key="1">
    <citation type="submission" date="2023-07" db="EMBL/GenBank/DDBJ databases">
        <title>Two novel species in the genus Flavivirga.</title>
        <authorList>
            <person name="Kwon K."/>
        </authorList>
    </citation>
    <scope>NUCLEOTIDE SEQUENCE</scope>
    <source>
        <strain evidence="2">KACC 14158</strain>
    </source>
</reference>
<dbReference type="EMBL" id="JAUOEL010000001">
    <property type="protein sequence ID" value="MDO5973277.1"/>
    <property type="molecule type" value="Genomic_DNA"/>
</dbReference>
<keyword evidence="1" id="KW-1133">Transmembrane helix</keyword>
<organism evidence="2 3">
    <name type="scientific">Flavivirga jejuensis</name>
    <dbReference type="NCBI Taxonomy" id="870487"/>
    <lineage>
        <taxon>Bacteria</taxon>
        <taxon>Pseudomonadati</taxon>
        <taxon>Bacteroidota</taxon>
        <taxon>Flavobacteriia</taxon>
        <taxon>Flavobacteriales</taxon>
        <taxon>Flavobacteriaceae</taxon>
        <taxon>Flavivirga</taxon>
    </lineage>
</organism>
<evidence type="ECO:0000256" key="1">
    <source>
        <dbReference type="SAM" id="Phobius"/>
    </source>
</evidence>
<protein>
    <submittedName>
        <fullName evidence="2">Uncharacterized protein</fullName>
    </submittedName>
</protein>
<keyword evidence="1" id="KW-0472">Membrane</keyword>
<evidence type="ECO:0000313" key="2">
    <source>
        <dbReference type="EMBL" id="MDO5973277.1"/>
    </source>
</evidence>
<proteinExistence type="predicted"/>
<accession>A0ABT8WJD7</accession>
<keyword evidence="1" id="KW-0812">Transmembrane</keyword>
<keyword evidence="3" id="KW-1185">Reference proteome</keyword>
<dbReference type="Proteomes" id="UP001176806">
    <property type="component" value="Unassembled WGS sequence"/>
</dbReference>
<gene>
    <name evidence="2" type="ORF">Q4Q40_03700</name>
</gene>
<feature type="transmembrane region" description="Helical" evidence="1">
    <location>
        <begin position="64"/>
        <end position="81"/>
    </location>
</feature>
<evidence type="ECO:0000313" key="3">
    <source>
        <dbReference type="Proteomes" id="UP001176806"/>
    </source>
</evidence>
<name>A0ABT8WJD7_9FLAO</name>
<feature type="transmembrane region" description="Helical" evidence="1">
    <location>
        <begin position="87"/>
        <end position="104"/>
    </location>
</feature>
<dbReference type="RefSeq" id="WP_303300355.1">
    <property type="nucleotide sequence ID" value="NZ_BAABDA010000042.1"/>
</dbReference>